<dbReference type="OrthoDB" id="5797458at2759"/>
<proteinExistence type="predicted"/>
<dbReference type="PhylomeDB" id="Q20668"/>
<gene>
    <name evidence="1" type="ORF">CELE_F52E10.2</name>
    <name evidence="1 3" type="ORF">F52E10.2</name>
</gene>
<accession>Q20668</accession>
<dbReference type="AGR" id="WB:WBGene00009933"/>
<dbReference type="Proteomes" id="UP000001940">
    <property type="component" value="Chromosome X"/>
</dbReference>
<reference evidence="1 2" key="1">
    <citation type="journal article" date="1998" name="Science">
        <title>Genome sequence of the nematode C. elegans: a platform for investigating biology.</title>
        <authorList>
            <consortium name="The C. elegans sequencing consortium"/>
            <person name="Sulson J.E."/>
            <person name="Waterston R."/>
        </authorList>
    </citation>
    <scope>NUCLEOTIDE SEQUENCE [LARGE SCALE GENOMIC DNA]</scope>
    <source>
        <strain evidence="1 2">Bristol N2</strain>
    </source>
</reference>
<dbReference type="UCSC" id="F52E10.2">
    <property type="organism name" value="c. elegans"/>
</dbReference>
<evidence type="ECO:0000313" key="2">
    <source>
        <dbReference type="Proteomes" id="UP000001940"/>
    </source>
</evidence>
<dbReference type="RefSeq" id="NP_510651.1">
    <property type="nucleotide sequence ID" value="NM_078250.1"/>
</dbReference>
<dbReference type="CTD" id="186117"/>
<dbReference type="KEGG" id="cel:CELE_F52E10.2"/>
<dbReference type="PaxDb" id="6239-F52E10.2"/>
<sequence>MFLIAFFSKKDVLDYKDARCTSEQESDFDLKGEEDGDGIFSDYYDITMFITHNCSSLNNTIRKVQRIIKKVPVTENHVELSNWKVNVTNIGMLVDSYH</sequence>
<dbReference type="WormBase" id="F52E10.2">
    <property type="protein sequence ID" value="CE03394"/>
    <property type="gene ID" value="WBGene00009933"/>
</dbReference>
<name>Q20668_CAEEL</name>
<organism evidence="1 2">
    <name type="scientific">Caenorhabditis elegans</name>
    <dbReference type="NCBI Taxonomy" id="6239"/>
    <lineage>
        <taxon>Eukaryota</taxon>
        <taxon>Metazoa</taxon>
        <taxon>Ecdysozoa</taxon>
        <taxon>Nematoda</taxon>
        <taxon>Chromadorea</taxon>
        <taxon>Rhabditida</taxon>
        <taxon>Rhabditina</taxon>
        <taxon>Rhabditomorpha</taxon>
        <taxon>Rhabditoidea</taxon>
        <taxon>Rhabditidae</taxon>
        <taxon>Peloderinae</taxon>
        <taxon>Caenorhabditis</taxon>
    </lineage>
</organism>
<dbReference type="OMA" id="DANQISY"/>
<evidence type="ECO:0000313" key="3">
    <source>
        <dbReference type="WormBase" id="F52E10.2"/>
    </source>
</evidence>
<dbReference type="HOGENOM" id="CLU_171307_0_0_1"/>
<dbReference type="Bgee" id="WBGene00009933">
    <property type="expression patterns" value="Expressed in multicellular organism and 1 other cell type or tissue"/>
</dbReference>
<evidence type="ECO:0000313" key="1">
    <source>
        <dbReference type="EMBL" id="CAA91053.1"/>
    </source>
</evidence>
<dbReference type="GeneID" id="186117"/>
<dbReference type="AlphaFoldDB" id="Q20668"/>
<dbReference type="EMBL" id="BX284606">
    <property type="protein sequence ID" value="CAA91053.1"/>
    <property type="molecule type" value="Genomic_DNA"/>
</dbReference>
<dbReference type="InParanoid" id="Q20668"/>
<protein>
    <submittedName>
        <fullName evidence="1">ACT domain-containing protein</fullName>
    </submittedName>
</protein>
<dbReference type="PIR" id="T22503">
    <property type="entry name" value="T22503"/>
</dbReference>
<dbReference type="FunCoup" id="Q20668">
    <property type="interactions" value="1256"/>
</dbReference>
<dbReference type="Pfam" id="PF05912">
    <property type="entry name" value="DUF870"/>
    <property type="match status" value="1"/>
</dbReference>
<keyword evidence="2" id="KW-1185">Reference proteome</keyword>
<dbReference type="InterPro" id="IPR008588">
    <property type="entry name" value="DUF870_CAE_spp"/>
</dbReference>